<dbReference type="RefSeq" id="XP_010276070.1">
    <property type="nucleotide sequence ID" value="XM_010277768.2"/>
</dbReference>
<reference evidence="4" key="1">
    <citation type="submission" date="2025-08" db="UniProtKB">
        <authorList>
            <consortium name="RefSeq"/>
        </authorList>
    </citation>
    <scope>IDENTIFICATION</scope>
</reference>
<dbReference type="GeneID" id="104610910"/>
<dbReference type="InterPro" id="IPR027330">
    <property type="entry name" value="TPX2_central_dom"/>
</dbReference>
<feature type="region of interest" description="Disordered" evidence="1">
    <location>
        <begin position="484"/>
        <end position="506"/>
    </location>
</feature>
<dbReference type="GO" id="GO:0030295">
    <property type="term" value="F:protein kinase activator activity"/>
    <property type="evidence" value="ECO:0000318"/>
    <property type="project" value="GO_Central"/>
</dbReference>
<evidence type="ECO:0000256" key="1">
    <source>
        <dbReference type="SAM" id="MobiDB-lite"/>
    </source>
</evidence>
<evidence type="ECO:0000313" key="3">
    <source>
        <dbReference type="Proteomes" id="UP000189703"/>
    </source>
</evidence>
<dbReference type="AlphaFoldDB" id="A0A1U8B5B8"/>
<dbReference type="GO" id="GO:0008017">
    <property type="term" value="F:microtubule binding"/>
    <property type="evidence" value="ECO:0000318"/>
    <property type="project" value="GO_Central"/>
</dbReference>
<proteinExistence type="predicted"/>
<dbReference type="STRING" id="4432.A0A1U8B5B8"/>
<evidence type="ECO:0000259" key="2">
    <source>
        <dbReference type="Pfam" id="PF12214"/>
    </source>
</evidence>
<dbReference type="Pfam" id="PF12214">
    <property type="entry name" value="TPX2_importin"/>
    <property type="match status" value="1"/>
</dbReference>
<dbReference type="GO" id="GO:0005819">
    <property type="term" value="C:spindle"/>
    <property type="evidence" value="ECO:0007669"/>
    <property type="project" value="InterPro"/>
</dbReference>
<dbReference type="FunCoup" id="A0A1U8B5B8">
    <property type="interactions" value="526"/>
</dbReference>
<dbReference type="PANTHER" id="PTHR14326:SF15">
    <property type="entry name" value="OS06G0130200 PROTEIN"/>
    <property type="match status" value="1"/>
</dbReference>
<feature type="region of interest" description="Disordered" evidence="1">
    <location>
        <begin position="153"/>
        <end position="189"/>
    </location>
</feature>
<dbReference type="GO" id="GO:0090307">
    <property type="term" value="P:mitotic spindle assembly"/>
    <property type="evidence" value="ECO:0000318"/>
    <property type="project" value="GO_Central"/>
</dbReference>
<evidence type="ECO:0000313" key="4">
    <source>
        <dbReference type="RefSeq" id="XP_010276070.1"/>
    </source>
</evidence>
<dbReference type="PANTHER" id="PTHR14326">
    <property type="entry name" value="TARGETING PROTEIN FOR XKLP2"/>
    <property type="match status" value="1"/>
</dbReference>
<dbReference type="OMA" id="MEVEQVF"/>
<sequence length="506" mass="56777">MRTGSALEGGMDEEMEDTVQYLDLQIDPDYEFDASQYFDFSRKESLEETQQAERWFETATSNAPSPFIAKLTLTEDILLENMDSPKYKIVGNTYSVCSGSDIGTDSEFSASNEDDRGIDRESLFSLPNEKLHNAQDEEGLTTGVTLYDHMAQESTKAKTKPASKAAVPRSSTLMKPTASHLAKQNQPREVGGNRFLQRSWKSRVKHNEKISETGIESQAAKRQKLEAGCLRKVSEIKQQVNLMHKVSKKVTIPREPELKTAHRAQRIRPKSNIVSGESVKPMGHTFKARPLNKKILEAPSLLRPQKSTPRLPEFQEFHLKTSERAAASSLPKNKSVKVVYKPSTCSIMHNDTVNSNRPMGFTDKENELKPKFKARPFNKKIFSSKGDIGVFRNTKKEPTVPMEFKFSTANRLQHHPPIELFSKLSLASELQQNTVPQQKFPQNTSIPTKGLKENIVGPSQTEHGVSHTSKEKLQQLVGKQQIQCGTGGRISETGHRANTSRSLSIR</sequence>
<organism evidence="3 4">
    <name type="scientific">Nelumbo nucifera</name>
    <name type="common">Sacred lotus</name>
    <dbReference type="NCBI Taxonomy" id="4432"/>
    <lineage>
        <taxon>Eukaryota</taxon>
        <taxon>Viridiplantae</taxon>
        <taxon>Streptophyta</taxon>
        <taxon>Embryophyta</taxon>
        <taxon>Tracheophyta</taxon>
        <taxon>Spermatophyta</taxon>
        <taxon>Magnoliopsida</taxon>
        <taxon>Proteales</taxon>
        <taxon>Nelumbonaceae</taxon>
        <taxon>Nelumbo</taxon>
    </lineage>
</organism>
<protein>
    <submittedName>
        <fullName evidence="4">Protein TPX2-like isoform X1</fullName>
    </submittedName>
</protein>
<gene>
    <name evidence="4" type="primary">LOC104610910</name>
</gene>
<dbReference type="OrthoDB" id="1684416at2759"/>
<dbReference type="KEGG" id="nnu:104610910"/>
<keyword evidence="3" id="KW-1185">Reference proteome</keyword>
<dbReference type="GO" id="GO:0060236">
    <property type="term" value="P:regulation of mitotic spindle organization"/>
    <property type="evidence" value="ECO:0007669"/>
    <property type="project" value="InterPro"/>
</dbReference>
<dbReference type="eggNOG" id="ENOG502QSKT">
    <property type="taxonomic scope" value="Eukaryota"/>
</dbReference>
<dbReference type="Proteomes" id="UP000189703">
    <property type="component" value="Unplaced"/>
</dbReference>
<dbReference type="InParanoid" id="A0A1U8B5B8"/>
<feature type="compositionally biased region" description="Polar residues" evidence="1">
    <location>
        <begin position="496"/>
        <end position="506"/>
    </location>
</feature>
<dbReference type="InterPro" id="IPR009675">
    <property type="entry name" value="TPX2_fam"/>
</dbReference>
<accession>A0A1U8B5B8</accession>
<name>A0A1U8B5B8_NELNU</name>
<dbReference type="GO" id="GO:0005880">
    <property type="term" value="C:nuclear microtubule"/>
    <property type="evidence" value="ECO:0000318"/>
    <property type="project" value="GO_Central"/>
</dbReference>
<feature type="domain" description="TPX2 central" evidence="2">
    <location>
        <begin position="249"/>
        <end position="406"/>
    </location>
</feature>